<keyword evidence="5 9" id="KW-0057">Aromatic amino acid biosynthesis</keyword>
<dbReference type="InterPro" id="IPR045865">
    <property type="entry name" value="ACT-like_dom_sf"/>
</dbReference>
<dbReference type="Pfam" id="PF00800">
    <property type="entry name" value="PDT"/>
    <property type="match status" value="1"/>
</dbReference>
<proteinExistence type="predicted"/>
<evidence type="ECO:0000259" key="11">
    <source>
        <dbReference type="PROSITE" id="PS51671"/>
    </source>
</evidence>
<reference evidence="12" key="2">
    <citation type="submission" date="2021-04" db="EMBL/GenBank/DDBJ databases">
        <authorList>
            <person name="Gilroy R."/>
        </authorList>
    </citation>
    <scope>NUCLEOTIDE SEQUENCE</scope>
    <source>
        <strain evidence="12">ChiBcolR8-3208</strain>
    </source>
</reference>
<dbReference type="PROSITE" id="PS51171">
    <property type="entry name" value="PREPHENATE_DEHYDR_3"/>
    <property type="match status" value="1"/>
</dbReference>
<evidence type="ECO:0000256" key="1">
    <source>
        <dbReference type="ARBA" id="ARBA00004741"/>
    </source>
</evidence>
<dbReference type="PROSITE" id="PS51671">
    <property type="entry name" value="ACT"/>
    <property type="match status" value="1"/>
</dbReference>
<dbReference type="PANTHER" id="PTHR21022:SF19">
    <property type="entry name" value="PREPHENATE DEHYDRATASE-RELATED"/>
    <property type="match status" value="1"/>
</dbReference>
<dbReference type="InterPro" id="IPR018528">
    <property type="entry name" value="Preph_deHydtase_CS"/>
</dbReference>
<comment type="pathway">
    <text evidence="1 9">Amino-acid biosynthesis; L-phenylalanine biosynthesis; phenylpyruvate from prephenate: step 1/1.</text>
</comment>
<protein>
    <recommendedName>
        <fullName evidence="3 9">Prephenate dehydratase</fullName>
        <shortName evidence="9">PDT</shortName>
        <ecNumber evidence="2 9">4.2.1.51</ecNumber>
    </recommendedName>
</protein>
<dbReference type="PROSITE" id="PS00857">
    <property type="entry name" value="PREPHENATE_DEHYDR_1"/>
    <property type="match status" value="1"/>
</dbReference>
<evidence type="ECO:0000256" key="5">
    <source>
        <dbReference type="ARBA" id="ARBA00023141"/>
    </source>
</evidence>
<feature type="domain" description="ACT" evidence="11">
    <location>
        <begin position="199"/>
        <end position="276"/>
    </location>
</feature>
<dbReference type="PANTHER" id="PTHR21022">
    <property type="entry name" value="PREPHENATE DEHYDRATASE P PROTEIN"/>
    <property type="match status" value="1"/>
</dbReference>
<comment type="caution">
    <text evidence="12">The sequence shown here is derived from an EMBL/GenBank/DDBJ whole genome shotgun (WGS) entry which is preliminary data.</text>
</comment>
<sequence length="278" mass="29838">EATAARTLPLEGARVVCQGVPGAFSHKAALEFFGDISPAFVPTWKEAFEEVAAGKADYAVLPVENSAAGSVTGVYDLILRYRFYIVGAVDVKVEHCLAAGKATGAPTAAVSHPQALSQCSEYLEAHGLRPIQWSNTAAAARYVAQGAPAGVAAICSQEAAREYGLTILEEGIQNEAENTTRFILISREAILPQDAGKISLCFALPHVTGSLSGVLQRFAMAGLNLTKIESRPLPGRNFEYDFYLDFTGNLHQPATLELICALQEELPRFSFLGNYSER</sequence>
<dbReference type="CDD" id="cd13631">
    <property type="entry name" value="PBP2_Ct-PDT_like"/>
    <property type="match status" value="1"/>
</dbReference>
<evidence type="ECO:0000313" key="13">
    <source>
        <dbReference type="Proteomes" id="UP000824214"/>
    </source>
</evidence>
<gene>
    <name evidence="9" type="primary">pheA</name>
    <name evidence="12" type="ORF">H9942_10280</name>
</gene>
<evidence type="ECO:0000256" key="7">
    <source>
        <dbReference type="ARBA" id="ARBA00023239"/>
    </source>
</evidence>
<dbReference type="EMBL" id="DWXZ01000218">
    <property type="protein sequence ID" value="HJB38432.1"/>
    <property type="molecule type" value="Genomic_DNA"/>
</dbReference>
<evidence type="ECO:0000256" key="2">
    <source>
        <dbReference type="ARBA" id="ARBA00013147"/>
    </source>
</evidence>
<evidence type="ECO:0000256" key="8">
    <source>
        <dbReference type="ARBA" id="ARBA00047848"/>
    </source>
</evidence>
<accession>A0A9D2RZF2</accession>
<dbReference type="CDD" id="cd04905">
    <property type="entry name" value="ACT_CM-PDT"/>
    <property type="match status" value="1"/>
</dbReference>
<evidence type="ECO:0000313" key="12">
    <source>
        <dbReference type="EMBL" id="HJB38432.1"/>
    </source>
</evidence>
<evidence type="ECO:0000256" key="9">
    <source>
        <dbReference type="RuleBase" id="RU361254"/>
    </source>
</evidence>
<evidence type="ECO:0000259" key="10">
    <source>
        <dbReference type="PROSITE" id="PS51171"/>
    </source>
</evidence>
<dbReference type="EC" id="4.2.1.51" evidence="2 9"/>
<dbReference type="InterPro" id="IPR002912">
    <property type="entry name" value="ACT_dom"/>
</dbReference>
<feature type="domain" description="Prephenate dehydratase" evidence="10">
    <location>
        <begin position="14"/>
        <end position="187"/>
    </location>
</feature>
<comment type="catalytic activity">
    <reaction evidence="8 9">
        <text>prephenate + H(+) = 3-phenylpyruvate + CO2 + H2O</text>
        <dbReference type="Rhea" id="RHEA:21648"/>
        <dbReference type="ChEBI" id="CHEBI:15377"/>
        <dbReference type="ChEBI" id="CHEBI:15378"/>
        <dbReference type="ChEBI" id="CHEBI:16526"/>
        <dbReference type="ChEBI" id="CHEBI:18005"/>
        <dbReference type="ChEBI" id="CHEBI:29934"/>
        <dbReference type="EC" id="4.2.1.51"/>
    </reaction>
</comment>
<dbReference type="GO" id="GO:0009094">
    <property type="term" value="P:L-phenylalanine biosynthetic process"/>
    <property type="evidence" value="ECO:0007669"/>
    <property type="project" value="UniProtKB-KW"/>
</dbReference>
<dbReference type="SUPFAM" id="SSF53850">
    <property type="entry name" value="Periplasmic binding protein-like II"/>
    <property type="match status" value="1"/>
</dbReference>
<dbReference type="GO" id="GO:0005737">
    <property type="term" value="C:cytoplasm"/>
    <property type="evidence" value="ECO:0007669"/>
    <property type="project" value="TreeGrafter"/>
</dbReference>
<dbReference type="SUPFAM" id="SSF55021">
    <property type="entry name" value="ACT-like"/>
    <property type="match status" value="1"/>
</dbReference>
<dbReference type="Proteomes" id="UP000824214">
    <property type="component" value="Unassembled WGS sequence"/>
</dbReference>
<dbReference type="GO" id="GO:0004664">
    <property type="term" value="F:prephenate dehydratase activity"/>
    <property type="evidence" value="ECO:0007669"/>
    <property type="project" value="UniProtKB-UniRule"/>
</dbReference>
<keyword evidence="4 9" id="KW-0028">Amino-acid biosynthesis</keyword>
<reference evidence="12" key="1">
    <citation type="journal article" date="2021" name="PeerJ">
        <title>Extensive microbial diversity within the chicken gut microbiome revealed by metagenomics and culture.</title>
        <authorList>
            <person name="Gilroy R."/>
            <person name="Ravi A."/>
            <person name="Getino M."/>
            <person name="Pursley I."/>
            <person name="Horton D.L."/>
            <person name="Alikhan N.F."/>
            <person name="Baker D."/>
            <person name="Gharbi K."/>
            <person name="Hall N."/>
            <person name="Watson M."/>
            <person name="Adriaenssens E.M."/>
            <person name="Foster-Nyarko E."/>
            <person name="Jarju S."/>
            <person name="Secka A."/>
            <person name="Antonio M."/>
            <person name="Oren A."/>
            <person name="Chaudhuri R.R."/>
            <person name="La Ragione R."/>
            <person name="Hildebrand F."/>
            <person name="Pallen M.J."/>
        </authorList>
    </citation>
    <scope>NUCLEOTIDE SEQUENCE</scope>
    <source>
        <strain evidence="12">ChiBcolR8-3208</strain>
    </source>
</reference>
<dbReference type="AlphaFoldDB" id="A0A9D2RZF2"/>
<organism evidence="12 13">
    <name type="scientific">Candidatus Acutalibacter ornithocaccae</name>
    <dbReference type="NCBI Taxonomy" id="2838416"/>
    <lineage>
        <taxon>Bacteria</taxon>
        <taxon>Bacillati</taxon>
        <taxon>Bacillota</taxon>
        <taxon>Clostridia</taxon>
        <taxon>Eubacteriales</taxon>
        <taxon>Acutalibacteraceae</taxon>
        <taxon>Acutalibacter</taxon>
    </lineage>
</organism>
<name>A0A9D2RZF2_9FIRM</name>
<dbReference type="Gene3D" id="3.40.190.10">
    <property type="entry name" value="Periplasmic binding protein-like II"/>
    <property type="match status" value="2"/>
</dbReference>
<feature type="non-terminal residue" evidence="12">
    <location>
        <position position="1"/>
    </location>
</feature>
<keyword evidence="7 9" id="KW-0456">Lyase</keyword>
<dbReference type="InterPro" id="IPR001086">
    <property type="entry name" value="Preph_deHydtase"/>
</dbReference>
<evidence type="ECO:0000256" key="6">
    <source>
        <dbReference type="ARBA" id="ARBA00023222"/>
    </source>
</evidence>
<keyword evidence="6 9" id="KW-0584">Phenylalanine biosynthesis</keyword>
<evidence type="ECO:0000256" key="4">
    <source>
        <dbReference type="ARBA" id="ARBA00022605"/>
    </source>
</evidence>
<dbReference type="PROSITE" id="PS00858">
    <property type="entry name" value="PREPHENATE_DEHYDR_2"/>
    <property type="match status" value="1"/>
</dbReference>
<dbReference type="Gene3D" id="3.30.70.260">
    <property type="match status" value="1"/>
</dbReference>
<evidence type="ECO:0000256" key="3">
    <source>
        <dbReference type="ARBA" id="ARBA00021872"/>
    </source>
</evidence>